<dbReference type="SMART" id="SM01260">
    <property type="entry name" value="LANC_like"/>
    <property type="match status" value="1"/>
</dbReference>
<organism evidence="1 2">
    <name type="scientific">Georgenia subflava</name>
    <dbReference type="NCBI Taxonomy" id="1622177"/>
    <lineage>
        <taxon>Bacteria</taxon>
        <taxon>Bacillati</taxon>
        <taxon>Actinomycetota</taxon>
        <taxon>Actinomycetes</taxon>
        <taxon>Micrococcales</taxon>
        <taxon>Bogoriellaceae</taxon>
        <taxon>Georgenia</taxon>
    </lineage>
</organism>
<dbReference type="EMBL" id="WHPC01000098">
    <property type="protein sequence ID" value="MPV38664.1"/>
    <property type="molecule type" value="Genomic_DNA"/>
</dbReference>
<proteinExistence type="predicted"/>
<dbReference type="GO" id="GO:0031179">
    <property type="term" value="P:peptide modification"/>
    <property type="evidence" value="ECO:0007669"/>
    <property type="project" value="InterPro"/>
</dbReference>
<protein>
    <recommendedName>
        <fullName evidence="3">Lanthionine synthetase</fullName>
    </recommendedName>
</protein>
<dbReference type="SUPFAM" id="SSF158745">
    <property type="entry name" value="LanC-like"/>
    <property type="match status" value="1"/>
</dbReference>
<name>A0A6N7EU40_9MICO</name>
<dbReference type="Proteomes" id="UP000437709">
    <property type="component" value="Unassembled WGS sequence"/>
</dbReference>
<dbReference type="CDD" id="cd04791">
    <property type="entry name" value="LanC_SerThrkinase"/>
    <property type="match status" value="1"/>
</dbReference>
<keyword evidence="2" id="KW-1185">Reference proteome</keyword>
<gene>
    <name evidence="1" type="ORF">GB881_16725</name>
</gene>
<sequence>MSELLVTLPFEPRRTAAPRAVPSHLRADTSQSDLVALAVRGDVDLYALESADYPLFLDEVGRRIIDAATPDRTDRLFPPALALMPAEGACPEGGACFGHGAAGVLWSLVGAGVEVPEELTDWLVRAAEKLPATAPGFLDGLAGVALTLDRLGRFDDADRLWRTVEEFPLDLLGTSLADGLAGIGLALLERAPVRDVAALMTRVEEIGALVLERLAQTSSGVERSGLLHGGTGAALFLLHLYALSEDPALLDGIEEALQRDIATLGWGPDGRRRRETPDEASIWHGSDGITMVLHEAAQHVPAPWLAQTYRSAAQVCGDRLEHLPNGFHARAGTLLAVQYLSSGPWTPDAERHAQVRLHLGRLDLGLGDRHLRLTGAASAGTERLTGAAGLLLALGVLMGTGECRLPFFW</sequence>
<dbReference type="RefSeq" id="WP_152194257.1">
    <property type="nucleotide sequence ID" value="NZ_VUKD01000001.1"/>
</dbReference>
<evidence type="ECO:0000313" key="2">
    <source>
        <dbReference type="Proteomes" id="UP000437709"/>
    </source>
</evidence>
<dbReference type="GO" id="GO:0005975">
    <property type="term" value="P:carbohydrate metabolic process"/>
    <property type="evidence" value="ECO:0007669"/>
    <property type="project" value="InterPro"/>
</dbReference>
<dbReference type="AlphaFoldDB" id="A0A6N7EU40"/>
<evidence type="ECO:0008006" key="3">
    <source>
        <dbReference type="Google" id="ProtNLM"/>
    </source>
</evidence>
<dbReference type="InterPro" id="IPR012341">
    <property type="entry name" value="6hp_glycosidase-like_sf"/>
</dbReference>
<comment type="caution">
    <text evidence="1">The sequence shown here is derived from an EMBL/GenBank/DDBJ whole genome shotgun (WGS) entry which is preliminary data.</text>
</comment>
<dbReference type="OrthoDB" id="1492512at2"/>
<evidence type="ECO:0000313" key="1">
    <source>
        <dbReference type="EMBL" id="MPV38664.1"/>
    </source>
</evidence>
<accession>A0A6N7EU40</accession>
<dbReference type="InterPro" id="IPR058053">
    <property type="entry name" value="RamC_C"/>
</dbReference>
<dbReference type="Gene3D" id="1.50.10.10">
    <property type="match status" value="1"/>
</dbReference>
<reference evidence="1 2" key="1">
    <citation type="submission" date="2019-10" db="EMBL/GenBank/DDBJ databases">
        <title>Georgenia wutianyii sp. nov. and Georgenia yuyongxinii sp. nov. isolated from plateau pika (Ochotona curzoniae) in the Qinghai-Tibet plateau of China.</title>
        <authorList>
            <person name="Tian Z."/>
        </authorList>
    </citation>
    <scope>NUCLEOTIDE SEQUENCE [LARGE SCALE GENOMIC DNA]</scope>
    <source>
        <strain evidence="1 2">JCM 19765</strain>
    </source>
</reference>
<dbReference type="InterPro" id="IPR007822">
    <property type="entry name" value="LANC-like"/>
</dbReference>